<dbReference type="KEGG" id="rpc:RPC_1547"/>
<dbReference type="HOGENOM" id="CLU_2938761_0_0_5"/>
<evidence type="ECO:0000313" key="1">
    <source>
        <dbReference type="EMBL" id="ABD87109.1"/>
    </source>
</evidence>
<gene>
    <name evidence="1" type="ordered locus">RPC_1547</name>
</gene>
<protein>
    <submittedName>
        <fullName evidence="1">Uncharacterized protein</fullName>
    </submittedName>
</protein>
<sequence length="60" mass="6813">MLLSRARSFAVLEPKLDPFQLCAKCAMPMAFIGRLPRIQHHPEITVFRCLACLLIVTEES</sequence>
<dbReference type="STRING" id="316056.RPC_1547"/>
<accession>Q218S7</accession>
<dbReference type="EMBL" id="CP000301">
    <property type="protein sequence ID" value="ABD87109.1"/>
    <property type="molecule type" value="Genomic_DNA"/>
</dbReference>
<reference evidence="1" key="1">
    <citation type="submission" date="2006-03" db="EMBL/GenBank/DDBJ databases">
        <title>Complete sequence of Rhodopseudomonas palustris BisB18.</title>
        <authorList>
            <consortium name="US DOE Joint Genome Institute"/>
            <person name="Copeland A."/>
            <person name="Lucas S."/>
            <person name="Lapidus A."/>
            <person name="Barry K."/>
            <person name="Detter J.C."/>
            <person name="Glavina del Rio T."/>
            <person name="Hammon N."/>
            <person name="Israni S."/>
            <person name="Dalin E."/>
            <person name="Tice H."/>
            <person name="Pitluck S."/>
            <person name="Chain P."/>
            <person name="Malfatti S."/>
            <person name="Shin M."/>
            <person name="Vergez L."/>
            <person name="Schmutz J."/>
            <person name="Larimer F."/>
            <person name="Land M."/>
            <person name="Hauser L."/>
            <person name="Pelletier D.A."/>
            <person name="Kyrpides N."/>
            <person name="Anderson I."/>
            <person name="Oda Y."/>
            <person name="Harwood C.S."/>
            <person name="Richardson P."/>
        </authorList>
    </citation>
    <scope>NUCLEOTIDE SEQUENCE [LARGE SCALE GENOMIC DNA]</scope>
    <source>
        <strain evidence="1">BisB18</strain>
    </source>
</reference>
<name>Q218S7_RHOPB</name>
<dbReference type="AlphaFoldDB" id="Q218S7"/>
<organism evidence="1">
    <name type="scientific">Rhodopseudomonas palustris (strain BisB18)</name>
    <dbReference type="NCBI Taxonomy" id="316056"/>
    <lineage>
        <taxon>Bacteria</taxon>
        <taxon>Pseudomonadati</taxon>
        <taxon>Pseudomonadota</taxon>
        <taxon>Alphaproteobacteria</taxon>
        <taxon>Hyphomicrobiales</taxon>
        <taxon>Nitrobacteraceae</taxon>
        <taxon>Rhodopseudomonas</taxon>
    </lineage>
</organism>
<proteinExistence type="predicted"/>